<dbReference type="OrthoDB" id="1185352at2"/>
<keyword evidence="1" id="KW-0732">Signal</keyword>
<dbReference type="SUPFAM" id="SSF56601">
    <property type="entry name" value="beta-lactamase/transpeptidase-like"/>
    <property type="match status" value="1"/>
</dbReference>
<dbReference type="InterPro" id="IPR012338">
    <property type="entry name" value="Beta-lactam/transpept-like"/>
</dbReference>
<comment type="caution">
    <text evidence="3">The sequence shown here is derived from an EMBL/GenBank/DDBJ whole genome shotgun (WGS) entry which is preliminary data.</text>
</comment>
<dbReference type="Pfam" id="PF00144">
    <property type="entry name" value="Beta-lactamase"/>
    <property type="match status" value="1"/>
</dbReference>
<dbReference type="Proteomes" id="UP000244450">
    <property type="component" value="Unassembled WGS sequence"/>
</dbReference>
<dbReference type="EMBL" id="QCYK01000001">
    <property type="protein sequence ID" value="PUZ29000.1"/>
    <property type="molecule type" value="Genomic_DNA"/>
</dbReference>
<dbReference type="PANTHER" id="PTHR43283:SF7">
    <property type="entry name" value="BETA-LACTAMASE-RELATED DOMAIN-CONTAINING PROTEIN"/>
    <property type="match status" value="1"/>
</dbReference>
<dbReference type="RefSeq" id="WP_108685639.1">
    <property type="nucleotide sequence ID" value="NZ_QCYK01000001.1"/>
</dbReference>
<protein>
    <submittedName>
        <fullName evidence="3">Serine hydrolase</fullName>
    </submittedName>
</protein>
<feature type="signal peptide" evidence="1">
    <location>
        <begin position="1"/>
        <end position="21"/>
    </location>
</feature>
<evidence type="ECO:0000256" key="1">
    <source>
        <dbReference type="SAM" id="SignalP"/>
    </source>
</evidence>
<evidence type="ECO:0000313" key="4">
    <source>
        <dbReference type="Proteomes" id="UP000244450"/>
    </source>
</evidence>
<sequence>MKTLTFLLLFALCGGRLPAQDAGTIRFTDASGQYLERVVYSDTANLNVQAHFERSLIAYWQAMRPGGDVQTFLQHGNWQFRFFVDDKLVYTENLHHGAGLPPSKQVPALSAPLISSKPRDHWGCYLWGRFLLQGGESALGTGVTHQLKIELRPYLQLDSLQLGPLAASGSVAVTVPPIHIDPAASAIQTIRPGSGWRTSPSSYDTALIRQLNEQILARRFKEITSIIVIRNGQLLLEEYFNGSDRDSLQDTRSVGKSFTSALMGIAIQEHLVKDEKQPLGTFYKLSQFDHYTPQKDSITLEQLLTMSSPFYGNDDLSDSPGNEENMYPTSNWVKFVLDLPLDSSRPQGKPWNYFTAGVVLLGDILQQSTPQGLEQYAATKLFTPLGIHHYQWQYTPQHVPSTAGGLGLRSLDLARFGQLYKNRGNWQGRQIIPASWVKASFQKRAVLPTGPQEYYGYLFWNKTFRVNGKDAETFYSSGNGGNKIFVFTNQPLVIVITATAYGRPYAHPQVDRMMREYLLPAVLP</sequence>
<dbReference type="InterPro" id="IPR001466">
    <property type="entry name" value="Beta-lactam-related"/>
</dbReference>
<evidence type="ECO:0000313" key="3">
    <source>
        <dbReference type="EMBL" id="PUZ29000.1"/>
    </source>
</evidence>
<proteinExistence type="predicted"/>
<accession>A0A2T7BMY3</accession>
<feature type="chain" id="PRO_5015594630" evidence="1">
    <location>
        <begin position="22"/>
        <end position="524"/>
    </location>
</feature>
<name>A0A2T7BMY3_9BACT</name>
<keyword evidence="4" id="KW-1185">Reference proteome</keyword>
<dbReference type="PANTHER" id="PTHR43283">
    <property type="entry name" value="BETA-LACTAMASE-RELATED"/>
    <property type="match status" value="1"/>
</dbReference>
<feature type="domain" description="Beta-lactamase-related" evidence="2">
    <location>
        <begin position="225"/>
        <end position="503"/>
    </location>
</feature>
<keyword evidence="3" id="KW-0378">Hydrolase</keyword>
<organism evidence="3 4">
    <name type="scientific">Chitinophaga parva</name>
    <dbReference type="NCBI Taxonomy" id="2169414"/>
    <lineage>
        <taxon>Bacteria</taxon>
        <taxon>Pseudomonadati</taxon>
        <taxon>Bacteroidota</taxon>
        <taxon>Chitinophagia</taxon>
        <taxon>Chitinophagales</taxon>
        <taxon>Chitinophagaceae</taxon>
        <taxon>Chitinophaga</taxon>
    </lineage>
</organism>
<dbReference type="AlphaFoldDB" id="A0A2T7BMY3"/>
<dbReference type="Gene3D" id="3.40.710.10">
    <property type="entry name" value="DD-peptidase/beta-lactamase superfamily"/>
    <property type="match status" value="1"/>
</dbReference>
<reference evidence="3 4" key="1">
    <citation type="submission" date="2018-04" db="EMBL/GenBank/DDBJ databases">
        <title>Chitinophaga fuyangensis sp. nov., isolated from soil in a chemical factory.</title>
        <authorList>
            <person name="Chen K."/>
        </authorList>
    </citation>
    <scope>NUCLEOTIDE SEQUENCE [LARGE SCALE GENOMIC DNA]</scope>
    <source>
        <strain evidence="3 4">LY-1</strain>
    </source>
</reference>
<dbReference type="GO" id="GO:0016787">
    <property type="term" value="F:hydrolase activity"/>
    <property type="evidence" value="ECO:0007669"/>
    <property type="project" value="UniProtKB-KW"/>
</dbReference>
<evidence type="ECO:0000259" key="2">
    <source>
        <dbReference type="Pfam" id="PF00144"/>
    </source>
</evidence>
<dbReference type="InterPro" id="IPR050789">
    <property type="entry name" value="Diverse_Enzym_Activities"/>
</dbReference>
<gene>
    <name evidence="3" type="ORF">DCC81_05895</name>
</gene>